<evidence type="ECO:0000259" key="1">
    <source>
        <dbReference type="Pfam" id="PF01370"/>
    </source>
</evidence>
<dbReference type="PANTHER" id="PTHR43245:SF58">
    <property type="entry name" value="BLL5923 PROTEIN"/>
    <property type="match status" value="1"/>
</dbReference>
<dbReference type="InterPro" id="IPR001509">
    <property type="entry name" value="Epimerase_deHydtase"/>
</dbReference>
<dbReference type="RefSeq" id="WP_205348030.1">
    <property type="nucleotide sequence ID" value="NZ_JAFEUP010000002.1"/>
</dbReference>
<dbReference type="InterPro" id="IPR036291">
    <property type="entry name" value="NAD(P)-bd_dom_sf"/>
</dbReference>
<evidence type="ECO:0000313" key="2">
    <source>
        <dbReference type="EMBL" id="MBM7060846.1"/>
    </source>
</evidence>
<comment type="caution">
    <text evidence="2">The sequence shown here is derived from an EMBL/GenBank/DDBJ whole genome shotgun (WGS) entry which is preliminary data.</text>
</comment>
<reference evidence="2 3" key="1">
    <citation type="submission" date="2021-02" db="EMBL/GenBank/DDBJ databases">
        <authorList>
            <person name="Lee D.-H."/>
        </authorList>
    </citation>
    <scope>NUCLEOTIDE SEQUENCE [LARGE SCALE GENOMIC DNA]</scope>
    <source>
        <strain evidence="2 3">UL073</strain>
    </source>
</reference>
<evidence type="ECO:0000313" key="3">
    <source>
        <dbReference type="Proteomes" id="UP000717995"/>
    </source>
</evidence>
<dbReference type="Pfam" id="PF01370">
    <property type="entry name" value="Epimerase"/>
    <property type="match status" value="1"/>
</dbReference>
<sequence length="320" mass="34248">MRLLLTGGSGFVGGAFLERVITISGLSVRAPLRHLPIGDPGGVEFCQVKGLEPTVSWAEALDNVDVVVHAAARVHVLDDGAVDPVAAFREINSEGTLNLARQAVAAGVRRFIFISSVKANGEATALGSPYTVDSPTCPCDPYGISKLEAESGLQALSAETGLEVVVIRPPLVYGRGVKANFLSMIRWVYHGLPLPFGAIDNKRSLVALDNLVDLMVTCIDHPAAANRTFFVSDGEDLSTTQLLRRIGFALGRPALLVPVPVWMLNAAASILGRRDISRKICGSLQVDISAARELLGWQPKVSIDEAMRETVADFLESQNR</sequence>
<name>A0ABS2ICK4_9GAMM</name>
<keyword evidence="3" id="KW-1185">Reference proteome</keyword>
<gene>
    <name evidence="2" type="ORF">JQX08_08990</name>
</gene>
<feature type="domain" description="NAD-dependent epimerase/dehydratase" evidence="1">
    <location>
        <begin position="4"/>
        <end position="225"/>
    </location>
</feature>
<organism evidence="2 3">
    <name type="scientific">Zestomonas insulae</name>
    <dbReference type="NCBI Taxonomy" id="2809017"/>
    <lineage>
        <taxon>Bacteria</taxon>
        <taxon>Pseudomonadati</taxon>
        <taxon>Pseudomonadota</taxon>
        <taxon>Gammaproteobacteria</taxon>
        <taxon>Pseudomonadales</taxon>
        <taxon>Pseudomonadaceae</taxon>
        <taxon>Zestomonas</taxon>
    </lineage>
</organism>
<dbReference type="Gene3D" id="3.40.50.720">
    <property type="entry name" value="NAD(P)-binding Rossmann-like Domain"/>
    <property type="match status" value="1"/>
</dbReference>
<dbReference type="PANTHER" id="PTHR43245">
    <property type="entry name" value="BIFUNCTIONAL POLYMYXIN RESISTANCE PROTEIN ARNA"/>
    <property type="match status" value="1"/>
</dbReference>
<dbReference type="EMBL" id="JAFEUP010000002">
    <property type="protein sequence ID" value="MBM7060846.1"/>
    <property type="molecule type" value="Genomic_DNA"/>
</dbReference>
<dbReference type="InterPro" id="IPR050177">
    <property type="entry name" value="Lipid_A_modif_metabolic_enz"/>
</dbReference>
<dbReference type="Proteomes" id="UP000717995">
    <property type="component" value="Unassembled WGS sequence"/>
</dbReference>
<dbReference type="CDD" id="cd05232">
    <property type="entry name" value="UDP_G4E_4_SDR_e"/>
    <property type="match status" value="1"/>
</dbReference>
<dbReference type="SUPFAM" id="SSF51735">
    <property type="entry name" value="NAD(P)-binding Rossmann-fold domains"/>
    <property type="match status" value="1"/>
</dbReference>
<protein>
    <submittedName>
        <fullName evidence="2">SDR family oxidoreductase</fullName>
    </submittedName>
</protein>
<proteinExistence type="predicted"/>
<accession>A0ABS2ICK4</accession>